<keyword evidence="2" id="KW-1185">Reference proteome</keyword>
<dbReference type="EMBL" id="JAGSND010000021">
    <property type="protein sequence ID" value="MBR0600142.1"/>
    <property type="molecule type" value="Genomic_DNA"/>
</dbReference>
<comment type="caution">
    <text evidence="1">The sequence shown here is derived from an EMBL/GenBank/DDBJ whole genome shotgun (WGS) entry which is preliminary data.</text>
</comment>
<reference evidence="1" key="1">
    <citation type="submission" date="2021-04" db="EMBL/GenBank/DDBJ databases">
        <title>Sinoanaerobacter chloroacetimidivorans sp. nov., an obligate anaerobic bacterium isolated from anaerobic sludge.</title>
        <authorList>
            <person name="Bao Y."/>
        </authorList>
    </citation>
    <scope>NUCLEOTIDE SEQUENCE</scope>
    <source>
        <strain evidence="1">BAD-6</strain>
    </source>
</reference>
<dbReference type="Proteomes" id="UP000675664">
    <property type="component" value="Unassembled WGS sequence"/>
</dbReference>
<evidence type="ECO:0000313" key="1">
    <source>
        <dbReference type="EMBL" id="MBR0600142.1"/>
    </source>
</evidence>
<dbReference type="AlphaFoldDB" id="A0A8J8B3V7"/>
<evidence type="ECO:0000313" key="2">
    <source>
        <dbReference type="Proteomes" id="UP000675664"/>
    </source>
</evidence>
<name>A0A8J8B3V7_9FIRM</name>
<protein>
    <submittedName>
        <fullName evidence="1">Uncharacterized protein</fullName>
    </submittedName>
</protein>
<reference evidence="1" key="2">
    <citation type="submission" date="2021-04" db="EMBL/GenBank/DDBJ databases">
        <authorList>
            <person name="Liu J."/>
        </authorList>
    </citation>
    <scope>NUCLEOTIDE SEQUENCE</scope>
    <source>
        <strain evidence="1">BAD-6</strain>
    </source>
</reference>
<proteinExistence type="predicted"/>
<organism evidence="1 2">
    <name type="scientific">Sinanaerobacter chloroacetimidivorans</name>
    <dbReference type="NCBI Taxonomy" id="2818044"/>
    <lineage>
        <taxon>Bacteria</taxon>
        <taxon>Bacillati</taxon>
        <taxon>Bacillota</taxon>
        <taxon>Clostridia</taxon>
        <taxon>Peptostreptococcales</taxon>
        <taxon>Anaerovoracaceae</taxon>
        <taxon>Sinanaerobacter</taxon>
    </lineage>
</organism>
<gene>
    <name evidence="1" type="ORF">KCX82_19850</name>
</gene>
<sequence length="53" mass="5754">MDSTDYYIDHTTPQSVSPSGNYIGAVTVSIKYARLRVQAPGNVSVVAYYNGRA</sequence>
<accession>A0A8J8B3V7</accession>